<accession>A0ABX5XKS9</accession>
<organism evidence="1 2">
    <name type="scientific">Stieleria magnilauensis</name>
    <dbReference type="NCBI Taxonomy" id="2527963"/>
    <lineage>
        <taxon>Bacteria</taxon>
        <taxon>Pseudomonadati</taxon>
        <taxon>Planctomycetota</taxon>
        <taxon>Planctomycetia</taxon>
        <taxon>Pirellulales</taxon>
        <taxon>Pirellulaceae</taxon>
        <taxon>Stieleria</taxon>
    </lineage>
</organism>
<evidence type="ECO:0000313" key="1">
    <source>
        <dbReference type="EMBL" id="QDV82451.1"/>
    </source>
</evidence>
<gene>
    <name evidence="1" type="ORF">TBK1r_13810</name>
</gene>
<protein>
    <recommendedName>
        <fullName evidence="3">FHA domain-containing protein</fullName>
    </recommendedName>
</protein>
<dbReference type="EMBL" id="CP036432">
    <property type="protein sequence ID" value="QDV82451.1"/>
    <property type="molecule type" value="Genomic_DNA"/>
</dbReference>
<name>A0ABX5XKS9_9BACT</name>
<dbReference type="Proteomes" id="UP000318081">
    <property type="component" value="Chromosome"/>
</dbReference>
<evidence type="ECO:0000313" key="2">
    <source>
        <dbReference type="Proteomes" id="UP000318081"/>
    </source>
</evidence>
<dbReference type="RefSeq" id="WP_145208342.1">
    <property type="nucleotide sequence ID" value="NZ_CP036432.1"/>
</dbReference>
<evidence type="ECO:0008006" key="3">
    <source>
        <dbReference type="Google" id="ProtNLM"/>
    </source>
</evidence>
<sequence length="209" mass="22897">MNETIRPTTDTAQTSAWRLWIDRCGGFALLAGESVSVGGARPDSTTDIQVRTDWRRCEGTVVRRNGDYFWSAADDQALQRQDAGGQLLIANSVFPISGSATLRLHQPSPLSRSAILSLDPPHRFDQHVDQVLLVDQTVLIGPSAGDHIRCTALDTTAVLVFRDGRWQAKLKPGATTAGLSRRTNRPQPVDLVPGRRVSIGELDMMLEEV</sequence>
<reference evidence="1 2" key="1">
    <citation type="submission" date="2019-02" db="EMBL/GenBank/DDBJ databases">
        <title>Deep-cultivation of Planctomycetes and their phenomic and genomic characterization uncovers novel biology.</title>
        <authorList>
            <person name="Wiegand S."/>
            <person name="Jogler M."/>
            <person name="Boedeker C."/>
            <person name="Pinto D."/>
            <person name="Vollmers J."/>
            <person name="Rivas-Marin E."/>
            <person name="Kohn T."/>
            <person name="Peeters S.H."/>
            <person name="Heuer A."/>
            <person name="Rast P."/>
            <person name="Oberbeckmann S."/>
            <person name="Bunk B."/>
            <person name="Jeske O."/>
            <person name="Meyerdierks A."/>
            <person name="Storesund J.E."/>
            <person name="Kallscheuer N."/>
            <person name="Luecker S."/>
            <person name="Lage O.M."/>
            <person name="Pohl T."/>
            <person name="Merkel B.J."/>
            <person name="Hornburger P."/>
            <person name="Mueller R.-W."/>
            <person name="Bruemmer F."/>
            <person name="Labrenz M."/>
            <person name="Spormann A.M."/>
            <person name="Op den Camp H."/>
            <person name="Overmann J."/>
            <person name="Amann R."/>
            <person name="Jetten M.S.M."/>
            <person name="Mascher T."/>
            <person name="Medema M.H."/>
            <person name="Devos D.P."/>
            <person name="Kaster A.-K."/>
            <person name="Ovreas L."/>
            <person name="Rohde M."/>
            <person name="Galperin M.Y."/>
            <person name="Jogler C."/>
        </authorList>
    </citation>
    <scope>NUCLEOTIDE SEQUENCE [LARGE SCALE GENOMIC DNA]</scope>
    <source>
        <strain evidence="1 2">TBK1r</strain>
    </source>
</reference>
<keyword evidence="2" id="KW-1185">Reference proteome</keyword>
<proteinExistence type="predicted"/>